<evidence type="ECO:0000313" key="1">
    <source>
        <dbReference type="EMBL" id="RHC12586.1"/>
    </source>
</evidence>
<proteinExistence type="predicted"/>
<comment type="caution">
    <text evidence="1">The sequence shown here is derived from an EMBL/GenBank/DDBJ whole genome shotgun (WGS) entry which is preliminary data.</text>
</comment>
<dbReference type="EMBL" id="QSHM01000010">
    <property type="protein sequence ID" value="RHC12586.1"/>
    <property type="molecule type" value="Genomic_DNA"/>
</dbReference>
<gene>
    <name evidence="1" type="ORF">DW858_09470</name>
</gene>
<organism evidence="1 2">
    <name type="scientific">Lachnospira eligens</name>
    <dbReference type="NCBI Taxonomy" id="39485"/>
    <lineage>
        <taxon>Bacteria</taxon>
        <taxon>Bacillati</taxon>
        <taxon>Bacillota</taxon>
        <taxon>Clostridia</taxon>
        <taxon>Lachnospirales</taxon>
        <taxon>Lachnospiraceae</taxon>
        <taxon>Lachnospira</taxon>
    </lineage>
</organism>
<protein>
    <submittedName>
        <fullName evidence="1">Uncharacterized protein</fullName>
    </submittedName>
</protein>
<name>A0A413YU48_9FIRM</name>
<sequence>MKYPCLILKSMCKTEIHLEIEQEGRNAYGEPFEPIIWDGLCNYQDSGKTELTVEKVLIKLEGCALIPGDIAPELPVITKGDITVFGVTRHIYKGTKCRNPDGTVNYVRLDVM</sequence>
<evidence type="ECO:0000313" key="2">
    <source>
        <dbReference type="Proteomes" id="UP000285844"/>
    </source>
</evidence>
<dbReference type="AlphaFoldDB" id="A0A413YU48"/>
<dbReference type="Proteomes" id="UP000285844">
    <property type="component" value="Unassembled WGS sequence"/>
</dbReference>
<accession>A0A413YU48</accession>
<reference evidence="1 2" key="1">
    <citation type="submission" date="2018-08" db="EMBL/GenBank/DDBJ databases">
        <title>A genome reference for cultivated species of the human gut microbiota.</title>
        <authorList>
            <person name="Zou Y."/>
            <person name="Xue W."/>
            <person name="Luo G."/>
        </authorList>
    </citation>
    <scope>NUCLEOTIDE SEQUENCE [LARGE SCALE GENOMIC DNA]</scope>
    <source>
        <strain evidence="1 2">AM37-3BH</strain>
    </source>
</reference>
<dbReference type="RefSeq" id="WP_118362814.1">
    <property type="nucleotide sequence ID" value="NZ_QSHM01000010.1"/>
</dbReference>